<dbReference type="AlphaFoldDB" id="A0A367ETM1"/>
<dbReference type="OrthoDB" id="5476461at2"/>
<keyword evidence="1" id="KW-0547">Nucleotide-binding</keyword>
<dbReference type="InterPro" id="IPR027417">
    <property type="entry name" value="P-loop_NTPase"/>
</dbReference>
<dbReference type="PANTHER" id="PTHR16305:SF35">
    <property type="entry name" value="TRANSCRIPTIONAL ACTIVATOR DOMAIN"/>
    <property type="match status" value="1"/>
</dbReference>
<evidence type="ECO:0000313" key="5">
    <source>
        <dbReference type="EMBL" id="RCG21079.1"/>
    </source>
</evidence>
<dbReference type="InterPro" id="IPR011990">
    <property type="entry name" value="TPR-like_helical_dom_sf"/>
</dbReference>
<evidence type="ECO:0000313" key="6">
    <source>
        <dbReference type="Proteomes" id="UP000253507"/>
    </source>
</evidence>
<dbReference type="Pfam" id="PF13191">
    <property type="entry name" value="AAA_16"/>
    <property type="match status" value="1"/>
</dbReference>
<evidence type="ECO:0000256" key="2">
    <source>
        <dbReference type="ARBA" id="ARBA00022840"/>
    </source>
</evidence>
<gene>
    <name evidence="5" type="ORF">DQ392_09300</name>
</gene>
<dbReference type="PANTHER" id="PTHR16305">
    <property type="entry name" value="TESTICULAR SOLUBLE ADENYLYL CYCLASE"/>
    <property type="match status" value="1"/>
</dbReference>
<organism evidence="5 6">
    <name type="scientific">Streptomyces reniochalinae</name>
    <dbReference type="NCBI Taxonomy" id="2250578"/>
    <lineage>
        <taxon>Bacteria</taxon>
        <taxon>Bacillati</taxon>
        <taxon>Actinomycetota</taxon>
        <taxon>Actinomycetes</taxon>
        <taxon>Kitasatosporales</taxon>
        <taxon>Streptomycetaceae</taxon>
        <taxon>Streptomyces</taxon>
    </lineage>
</organism>
<evidence type="ECO:0000259" key="4">
    <source>
        <dbReference type="Pfam" id="PF13191"/>
    </source>
</evidence>
<protein>
    <submittedName>
        <fullName evidence="5">ATP-binding protein</fullName>
    </submittedName>
</protein>
<sequence>MARLRTRRPRGRLRPDLKRARSRTPRRHLGTTHASVSCGWRRLGGDSPRSEDSEDGEDTIVALLEREAELAAVEGQLARLCAATPGVSDDERARVLTLTGAAGLGKTALLYETAARAAARGCTVLYARGSEQEQESGFHVLRALLEPVLPLLDAHTQGGGTHLAAAAVGLREPACAVGPPPHAVYRALDHLLGRLAAHLAARAAPLVVLVDDVHWADSASSAWLTRFIPRAPTLPLLCVIAYDPGEARPELAELRNAAEGAQQPHALEALSAHAVDTLVRAAFEGGPDEPLFGGETSFAQECRTLTAGNPLAVTRLLDRVGEAGLKPYRDCLPRLAELAPTVCGPGFHDHLQGFGPDCVRLCWAVAVLGAAATLPLATRVAGLGAQTARRAADTLRRAQVLDMPPRTPDGTPPADEEAVCFTHPSFAGEVYRAIPSGLRTALHGQTAATLALTRPGHLASAHHLLEVHPDADSTVVAELRRAARAYAGAGAPEAAHRCLGRALSEPPARRDRPLLLYELASAALRSGCPAGAVHHLRAALAEPDCDAPVRERATRLLALAEQRSADRCPLG</sequence>
<feature type="region of interest" description="Disordered" evidence="3">
    <location>
        <begin position="1"/>
        <end position="57"/>
    </location>
</feature>
<evidence type="ECO:0000256" key="1">
    <source>
        <dbReference type="ARBA" id="ARBA00022741"/>
    </source>
</evidence>
<dbReference type="Proteomes" id="UP000253507">
    <property type="component" value="Unassembled WGS sequence"/>
</dbReference>
<comment type="caution">
    <text evidence="5">The sequence shown here is derived from an EMBL/GenBank/DDBJ whole genome shotgun (WGS) entry which is preliminary data.</text>
</comment>
<accession>A0A367ETM1</accession>
<dbReference type="EMBL" id="QOIM01000027">
    <property type="protein sequence ID" value="RCG21079.1"/>
    <property type="molecule type" value="Genomic_DNA"/>
</dbReference>
<feature type="compositionally biased region" description="Basic residues" evidence="3">
    <location>
        <begin position="1"/>
        <end position="12"/>
    </location>
</feature>
<dbReference type="GO" id="GO:0005524">
    <property type="term" value="F:ATP binding"/>
    <property type="evidence" value="ECO:0007669"/>
    <property type="project" value="UniProtKB-KW"/>
</dbReference>
<keyword evidence="2 5" id="KW-0067">ATP-binding</keyword>
<name>A0A367ETM1_9ACTN</name>
<dbReference type="GO" id="GO:0005737">
    <property type="term" value="C:cytoplasm"/>
    <property type="evidence" value="ECO:0007669"/>
    <property type="project" value="TreeGrafter"/>
</dbReference>
<dbReference type="Gene3D" id="3.40.50.300">
    <property type="entry name" value="P-loop containing nucleotide triphosphate hydrolases"/>
    <property type="match status" value="1"/>
</dbReference>
<dbReference type="InterPro" id="IPR041664">
    <property type="entry name" value="AAA_16"/>
</dbReference>
<dbReference type="GO" id="GO:0004016">
    <property type="term" value="F:adenylate cyclase activity"/>
    <property type="evidence" value="ECO:0007669"/>
    <property type="project" value="TreeGrafter"/>
</dbReference>
<proteinExistence type="predicted"/>
<evidence type="ECO:0000256" key="3">
    <source>
        <dbReference type="SAM" id="MobiDB-lite"/>
    </source>
</evidence>
<reference evidence="5 6" key="1">
    <citation type="submission" date="2018-06" db="EMBL/GenBank/DDBJ databases">
        <title>Streptomyces reniochalinae sp. nov. and Streptomyces diacarnus sp. nov. from marine sponges.</title>
        <authorList>
            <person name="Li L."/>
        </authorList>
    </citation>
    <scope>NUCLEOTIDE SEQUENCE [LARGE SCALE GENOMIC DNA]</scope>
    <source>
        <strain evidence="5 6">LHW50302</strain>
    </source>
</reference>
<dbReference type="SUPFAM" id="SSF52540">
    <property type="entry name" value="P-loop containing nucleoside triphosphate hydrolases"/>
    <property type="match status" value="1"/>
</dbReference>
<keyword evidence="6" id="KW-1185">Reference proteome</keyword>
<dbReference type="SUPFAM" id="SSF48452">
    <property type="entry name" value="TPR-like"/>
    <property type="match status" value="1"/>
</dbReference>
<feature type="compositionally biased region" description="Basic residues" evidence="3">
    <location>
        <begin position="20"/>
        <end position="30"/>
    </location>
</feature>
<feature type="domain" description="Orc1-like AAA ATPase" evidence="4">
    <location>
        <begin position="74"/>
        <end position="239"/>
    </location>
</feature>